<evidence type="ECO:0000313" key="1">
    <source>
        <dbReference type="EMBL" id="SDD93083.1"/>
    </source>
</evidence>
<dbReference type="Proteomes" id="UP000199072">
    <property type="component" value="Unassembled WGS sequence"/>
</dbReference>
<organism evidence="1 2">
    <name type="scientific">Mucilaginibacter pineti</name>
    <dbReference type="NCBI Taxonomy" id="1391627"/>
    <lineage>
        <taxon>Bacteria</taxon>
        <taxon>Pseudomonadati</taxon>
        <taxon>Bacteroidota</taxon>
        <taxon>Sphingobacteriia</taxon>
        <taxon>Sphingobacteriales</taxon>
        <taxon>Sphingobacteriaceae</taxon>
        <taxon>Mucilaginibacter</taxon>
    </lineage>
</organism>
<evidence type="ECO:0000313" key="2">
    <source>
        <dbReference type="Proteomes" id="UP000199072"/>
    </source>
</evidence>
<dbReference type="STRING" id="1391627.SAMN05216464_10374"/>
<dbReference type="OrthoDB" id="791132at2"/>
<accession>A0A1G6YSR3</accession>
<gene>
    <name evidence="1" type="ORF">SAMN05216464_10374</name>
</gene>
<sequence length="173" mass="20213">MDTYYTIEEKYLQAVDKISYGKTPKALKLLNEIISNDPLYARAHHQLGMIYYYEIKDYQTAGYHFKTCMELEPKFPDNYVHYLDLLVFLNMEKSVDAISVKALTTQGIDTAGIYDLLGLFYEKNKNWAAALVNYQKAFMEVTDNKDKADIELSLKRVRSKMKQTQAYTYHITE</sequence>
<keyword evidence="2" id="KW-1185">Reference proteome</keyword>
<proteinExistence type="predicted"/>
<dbReference type="SUPFAM" id="SSF48452">
    <property type="entry name" value="TPR-like"/>
    <property type="match status" value="1"/>
</dbReference>
<dbReference type="AlphaFoldDB" id="A0A1G6YSR3"/>
<dbReference type="RefSeq" id="WP_091147730.1">
    <property type="nucleotide sequence ID" value="NZ_FNAI01000003.1"/>
</dbReference>
<name>A0A1G6YSR3_9SPHI</name>
<dbReference type="InterPro" id="IPR011990">
    <property type="entry name" value="TPR-like_helical_dom_sf"/>
</dbReference>
<dbReference type="Gene3D" id="1.25.40.10">
    <property type="entry name" value="Tetratricopeptide repeat domain"/>
    <property type="match status" value="1"/>
</dbReference>
<reference evidence="1 2" key="1">
    <citation type="submission" date="2016-10" db="EMBL/GenBank/DDBJ databases">
        <authorList>
            <person name="de Groot N.N."/>
        </authorList>
    </citation>
    <scope>NUCLEOTIDE SEQUENCE [LARGE SCALE GENOMIC DNA]</scope>
    <source>
        <strain evidence="1 2">47C3B</strain>
    </source>
</reference>
<protein>
    <recommendedName>
        <fullName evidence="3">Tetratricopeptide repeat-containing protein</fullName>
    </recommendedName>
</protein>
<evidence type="ECO:0008006" key="3">
    <source>
        <dbReference type="Google" id="ProtNLM"/>
    </source>
</evidence>
<dbReference type="EMBL" id="FNAI01000003">
    <property type="protein sequence ID" value="SDD93083.1"/>
    <property type="molecule type" value="Genomic_DNA"/>
</dbReference>